<gene>
    <name evidence="2" type="ordered locus">Sulku_0132</name>
</gene>
<dbReference type="eggNOG" id="COG4773">
    <property type="taxonomic scope" value="Bacteria"/>
</dbReference>
<keyword evidence="1" id="KW-0732">Signal</keyword>
<dbReference type="HOGENOM" id="CLU_048888_0_0_7"/>
<dbReference type="STRING" id="709032.Sulku_0132"/>
<dbReference type="InterPro" id="IPR023614">
    <property type="entry name" value="Porin_dom_sf"/>
</dbReference>
<accession>E4TWW8</accession>
<dbReference type="KEGG" id="sku:Sulku_0132"/>
<dbReference type="EMBL" id="CP002355">
    <property type="protein sequence ID" value="ADR32799.1"/>
    <property type="molecule type" value="Genomic_DNA"/>
</dbReference>
<dbReference type="OrthoDB" id="9125at2"/>
<evidence type="ECO:0000313" key="2">
    <source>
        <dbReference type="EMBL" id="ADR32799.1"/>
    </source>
</evidence>
<feature type="chain" id="PRO_5003190217" description="Outer membrane porin" evidence="1">
    <location>
        <begin position="21"/>
        <end position="405"/>
    </location>
</feature>
<dbReference type="Proteomes" id="UP000008721">
    <property type="component" value="Chromosome"/>
</dbReference>
<dbReference type="RefSeq" id="WP_013458996.1">
    <property type="nucleotide sequence ID" value="NC_014762.1"/>
</dbReference>
<protein>
    <recommendedName>
        <fullName evidence="4">Outer membrane porin</fullName>
    </recommendedName>
</protein>
<feature type="signal peptide" evidence="1">
    <location>
        <begin position="1"/>
        <end position="20"/>
    </location>
</feature>
<organism evidence="2 3">
    <name type="scientific">Sulfuricurvum kujiense (strain ATCC BAA-921 / DSM 16994 / JCM 11577 / YK-1)</name>
    <dbReference type="NCBI Taxonomy" id="709032"/>
    <lineage>
        <taxon>Bacteria</taxon>
        <taxon>Pseudomonadati</taxon>
        <taxon>Campylobacterota</taxon>
        <taxon>Epsilonproteobacteria</taxon>
        <taxon>Campylobacterales</taxon>
        <taxon>Sulfurimonadaceae</taxon>
        <taxon>Sulfuricurvum</taxon>
    </lineage>
</organism>
<name>E4TWW8_SULKY</name>
<reference evidence="2 3" key="1">
    <citation type="journal article" date="2012" name="Stand. Genomic Sci.">
        <title>Complete genome sequence of the sulfur compounds oxidizing chemolithoautotroph Sulfuricurvum kujiense type strain (YK-1(T)).</title>
        <authorList>
            <person name="Han C."/>
            <person name="Kotsyurbenko O."/>
            <person name="Chertkov O."/>
            <person name="Held B."/>
            <person name="Lapidus A."/>
            <person name="Nolan M."/>
            <person name="Lucas S."/>
            <person name="Hammon N."/>
            <person name="Deshpande S."/>
            <person name="Cheng J.F."/>
            <person name="Tapia R."/>
            <person name="Goodwin L.A."/>
            <person name="Pitluck S."/>
            <person name="Liolios K."/>
            <person name="Pagani I."/>
            <person name="Ivanova N."/>
            <person name="Mavromatis K."/>
            <person name="Mikhailova N."/>
            <person name="Pati A."/>
            <person name="Chen A."/>
            <person name="Palaniappan K."/>
            <person name="Land M."/>
            <person name="Hauser L."/>
            <person name="Chang Y.J."/>
            <person name="Jeffries C.D."/>
            <person name="Brambilla E.M."/>
            <person name="Rohde M."/>
            <person name="Spring S."/>
            <person name="Sikorski J."/>
            <person name="Goker M."/>
            <person name="Woyke T."/>
            <person name="Bristow J."/>
            <person name="Eisen J.A."/>
            <person name="Markowitz V."/>
            <person name="Hugenholtz P."/>
            <person name="Kyrpides N.C."/>
            <person name="Klenk H.P."/>
            <person name="Detter J.C."/>
        </authorList>
    </citation>
    <scope>NUCLEOTIDE SEQUENCE [LARGE SCALE GENOMIC DNA]</scope>
    <source>
        <strain evidence="3">ATCC BAA-921 / DSM 16994 / JCM 11577 / YK-1</strain>
    </source>
</reference>
<evidence type="ECO:0008006" key="4">
    <source>
        <dbReference type="Google" id="ProtNLM"/>
    </source>
</evidence>
<sequence>MRVTKISLLASLLLYTSSFAVDNIEVSGAGKFFYGTVDGSPDGTSRPNLFNKEGAFAQFGIDMGIAADLGAGFKGKIAGTGLATANMGGNIVNAPWATGMMGSQVWLSEVYLNKNVLDKTAVTLGRQSLDTPFAFTELWNIAANTFDAVLVENTDLSDTTLIGAYIDKGNGVNGFATVNPAIADSGKLKNPFKKFYEGAYVVGAKNKSFNGTELQAWFYELKNTAKSYWIQGDTEFSGITLGAQAAVLNLDNTLDSSDNSKAYAAKIGYTAIENLTLSAAVSQTDKDGSANFQIANLATGGSGGAQSKLYTEAWWNFGYVGKAGTTAYNVTALYTVPEIVDLGFFYTDVDQRAANGDNDMREYTLTAAKSFGSLDTSLAYVYSKANDYNDAKYYNNIQVYLTYKF</sequence>
<keyword evidence="3" id="KW-1185">Reference proteome</keyword>
<proteinExistence type="predicted"/>
<dbReference type="AlphaFoldDB" id="E4TWW8"/>
<dbReference type="Gene3D" id="2.40.160.10">
    <property type="entry name" value="Porin"/>
    <property type="match status" value="1"/>
</dbReference>
<evidence type="ECO:0000313" key="3">
    <source>
        <dbReference type="Proteomes" id="UP000008721"/>
    </source>
</evidence>
<evidence type="ECO:0000256" key="1">
    <source>
        <dbReference type="SAM" id="SignalP"/>
    </source>
</evidence>